<evidence type="ECO:0000313" key="1">
    <source>
        <dbReference type="EMBL" id="PON43889.1"/>
    </source>
</evidence>
<dbReference type="AlphaFoldDB" id="A0A2P5B525"/>
<dbReference type="EMBL" id="JXTC01000605">
    <property type="protein sequence ID" value="PON43889.1"/>
    <property type="molecule type" value="Genomic_DNA"/>
</dbReference>
<organism evidence="1 2">
    <name type="scientific">Trema orientale</name>
    <name type="common">Charcoal tree</name>
    <name type="synonym">Celtis orientalis</name>
    <dbReference type="NCBI Taxonomy" id="63057"/>
    <lineage>
        <taxon>Eukaryota</taxon>
        <taxon>Viridiplantae</taxon>
        <taxon>Streptophyta</taxon>
        <taxon>Embryophyta</taxon>
        <taxon>Tracheophyta</taxon>
        <taxon>Spermatophyta</taxon>
        <taxon>Magnoliopsida</taxon>
        <taxon>eudicotyledons</taxon>
        <taxon>Gunneridae</taxon>
        <taxon>Pentapetalae</taxon>
        <taxon>rosids</taxon>
        <taxon>fabids</taxon>
        <taxon>Rosales</taxon>
        <taxon>Cannabaceae</taxon>
        <taxon>Trema</taxon>
    </lineage>
</organism>
<comment type="caution">
    <text evidence="1">The sequence shown here is derived from an EMBL/GenBank/DDBJ whole genome shotgun (WGS) entry which is preliminary data.</text>
</comment>
<gene>
    <name evidence="1" type="ORF">TorRG33x02_332560</name>
</gene>
<accession>A0A2P5B525</accession>
<dbReference type="STRING" id="63057.A0A2P5B525"/>
<name>A0A2P5B525_TREOI</name>
<evidence type="ECO:0000313" key="2">
    <source>
        <dbReference type="Proteomes" id="UP000237000"/>
    </source>
</evidence>
<keyword evidence="2" id="KW-1185">Reference proteome</keyword>
<sequence>MRTTWFIGQSSYSRDDEALLHNVVLSFYRVILKPRSCSRVMKAVGMLEAFYEEIFEFVMSKIELGLSRWDCFWYGSLVKEVDGRTTVSRGLGDCLKVQNLNAILCDSKKWEAKKKT</sequence>
<protein>
    <submittedName>
        <fullName evidence="1">Uncharacterized protein</fullName>
    </submittedName>
</protein>
<dbReference type="OrthoDB" id="10352780at2759"/>
<proteinExistence type="predicted"/>
<dbReference type="Proteomes" id="UP000237000">
    <property type="component" value="Unassembled WGS sequence"/>
</dbReference>
<reference evidence="2" key="1">
    <citation type="submission" date="2016-06" db="EMBL/GenBank/DDBJ databases">
        <title>Parallel loss of symbiosis genes in relatives of nitrogen-fixing non-legume Parasponia.</title>
        <authorList>
            <person name="Van Velzen R."/>
            <person name="Holmer R."/>
            <person name="Bu F."/>
            <person name="Rutten L."/>
            <person name="Van Zeijl A."/>
            <person name="Liu W."/>
            <person name="Santuari L."/>
            <person name="Cao Q."/>
            <person name="Sharma T."/>
            <person name="Shen D."/>
            <person name="Roswanjaya Y."/>
            <person name="Wardhani T."/>
            <person name="Kalhor M.S."/>
            <person name="Jansen J."/>
            <person name="Van den Hoogen J."/>
            <person name="Gungor B."/>
            <person name="Hartog M."/>
            <person name="Hontelez J."/>
            <person name="Verver J."/>
            <person name="Yang W.-C."/>
            <person name="Schijlen E."/>
            <person name="Repin R."/>
            <person name="Schilthuizen M."/>
            <person name="Schranz E."/>
            <person name="Heidstra R."/>
            <person name="Miyata K."/>
            <person name="Fedorova E."/>
            <person name="Kohlen W."/>
            <person name="Bisseling T."/>
            <person name="Smit S."/>
            <person name="Geurts R."/>
        </authorList>
    </citation>
    <scope>NUCLEOTIDE SEQUENCE [LARGE SCALE GENOMIC DNA]</scope>
    <source>
        <strain evidence="2">cv. RG33-2</strain>
    </source>
</reference>
<dbReference type="InParanoid" id="A0A2P5B525"/>